<evidence type="ECO:0000259" key="4">
    <source>
        <dbReference type="Pfam" id="PF16516"/>
    </source>
</evidence>
<evidence type="ECO:0000256" key="3">
    <source>
        <dbReference type="SAM" id="MobiDB-lite"/>
    </source>
</evidence>
<dbReference type="OMA" id="PDYQWHA"/>
<organism evidence="5 6">
    <name type="scientific">Chiloscyllium punctatum</name>
    <name type="common">Brownbanded bambooshark</name>
    <name type="synonym">Hemiscyllium punctatum</name>
    <dbReference type="NCBI Taxonomy" id="137246"/>
    <lineage>
        <taxon>Eukaryota</taxon>
        <taxon>Metazoa</taxon>
        <taxon>Chordata</taxon>
        <taxon>Craniata</taxon>
        <taxon>Vertebrata</taxon>
        <taxon>Chondrichthyes</taxon>
        <taxon>Elasmobranchii</taxon>
        <taxon>Galeomorphii</taxon>
        <taxon>Galeoidea</taxon>
        <taxon>Orectolobiformes</taxon>
        <taxon>Hemiscylliidae</taxon>
        <taxon>Chiloscyllium</taxon>
    </lineage>
</organism>
<dbReference type="Proteomes" id="UP000287033">
    <property type="component" value="Unassembled WGS sequence"/>
</dbReference>
<reference evidence="5 6" key="1">
    <citation type="journal article" date="2018" name="Nat. Ecol. Evol.">
        <title>Shark genomes provide insights into elasmobranch evolution and the origin of vertebrates.</title>
        <authorList>
            <person name="Hara Y"/>
            <person name="Yamaguchi K"/>
            <person name="Onimaru K"/>
            <person name="Kadota M"/>
            <person name="Koyanagi M"/>
            <person name="Keeley SD"/>
            <person name="Tatsumi K"/>
            <person name="Tanaka K"/>
            <person name="Motone F"/>
            <person name="Kageyama Y"/>
            <person name="Nozu R"/>
            <person name="Adachi N"/>
            <person name="Nishimura O"/>
            <person name="Nakagawa R"/>
            <person name="Tanegashima C"/>
            <person name="Kiyatake I"/>
            <person name="Matsumoto R"/>
            <person name="Murakumo K"/>
            <person name="Nishida K"/>
            <person name="Terakita A"/>
            <person name="Kuratani S"/>
            <person name="Sato K"/>
            <person name="Hyodo S Kuraku.S."/>
        </authorList>
    </citation>
    <scope>NUCLEOTIDE SEQUENCE [LARGE SCALE GENOMIC DNA]</scope>
</reference>
<dbReference type="OrthoDB" id="5969558at2759"/>
<evidence type="ECO:0000256" key="2">
    <source>
        <dbReference type="SAM" id="Coils"/>
    </source>
</evidence>
<evidence type="ECO:0000313" key="6">
    <source>
        <dbReference type="Proteomes" id="UP000287033"/>
    </source>
</evidence>
<dbReference type="Gene3D" id="1.20.5.990">
    <property type="entry name" value="Nemo cc2-lz domain - 1d5 darpin complex"/>
    <property type="match status" value="1"/>
</dbReference>
<proteinExistence type="predicted"/>
<feature type="coiled-coil region" evidence="2">
    <location>
        <begin position="56"/>
        <end position="158"/>
    </location>
</feature>
<protein>
    <recommendedName>
        <fullName evidence="4">NF-kappa-B essential modulator NEMO CC2-LZ domain-containing protein</fullName>
    </recommendedName>
</protein>
<feature type="domain" description="NF-kappa-B essential modulator NEMO CC2-LZ" evidence="4">
    <location>
        <begin position="164"/>
        <end position="259"/>
    </location>
</feature>
<sequence>MSTETQSWSENKNIKQKFEIVPKDQWINKNVDSPDMQKNVTGMEIENQRSLSTDGKEAFERQIKILENQKKELLKINKQWDQEFRNMKAVYEQKLKEKFTTYQHSLSDLEKELDEKQRDFDKKLLLAKAKLETAEEQKQTLNAKLLEAEEENKHLKECHSSITKQKGYYEHEIARLNKALSDALRKQNIPCMAHGFDNAEIMRKSHPEELTTQIEILKQQVQIFEEDFQKERCDRERMNEEKEELKKNIEHLQSKLTLLNTRLKTYEEDFIKERKERDLLGKKLKKQATGIPQSPATPYPPLAYAPCAPYINYGHPYGIPVHYPGPAFIMPQTESRGYQQHPMPECPWYLPYSELSPDQQNVQKCRPKDITSAKRNAK</sequence>
<name>A0A401SSE2_CHIPU</name>
<dbReference type="FunFam" id="1.20.5.990:FF:000004">
    <property type="entry name" value="TNFAIP3 interacting protein 3"/>
    <property type="match status" value="1"/>
</dbReference>
<feature type="coiled-coil region" evidence="2">
    <location>
        <begin position="214"/>
        <end position="269"/>
    </location>
</feature>
<dbReference type="GO" id="GO:0043122">
    <property type="term" value="P:regulation of canonical NF-kappaB signal transduction"/>
    <property type="evidence" value="ECO:0007669"/>
    <property type="project" value="UniProtKB-ARBA"/>
</dbReference>
<comment type="caution">
    <text evidence="5">The sequence shown here is derived from an EMBL/GenBank/DDBJ whole genome shotgun (WGS) entry which is preliminary data.</text>
</comment>
<evidence type="ECO:0000313" key="5">
    <source>
        <dbReference type="EMBL" id="GCC33301.1"/>
    </source>
</evidence>
<dbReference type="AlphaFoldDB" id="A0A401SSE2"/>
<dbReference type="Pfam" id="PF16516">
    <property type="entry name" value="CC2-LZ"/>
    <property type="match status" value="1"/>
</dbReference>
<accession>A0A401SSE2</accession>
<dbReference type="PANTHER" id="PTHR31882:SF11">
    <property type="entry name" value="HDA1 COMPLEX SUBUNIT 2"/>
    <property type="match status" value="1"/>
</dbReference>
<dbReference type="GO" id="GO:0071222">
    <property type="term" value="P:cellular response to lipopolysaccharide"/>
    <property type="evidence" value="ECO:0007669"/>
    <property type="project" value="TreeGrafter"/>
</dbReference>
<gene>
    <name evidence="5" type="ORF">chiPu_0011770</name>
</gene>
<keyword evidence="1 2" id="KW-0175">Coiled coil</keyword>
<evidence type="ECO:0000256" key="1">
    <source>
        <dbReference type="ARBA" id="ARBA00023054"/>
    </source>
</evidence>
<feature type="region of interest" description="Disordered" evidence="3">
    <location>
        <begin position="358"/>
        <end position="378"/>
    </location>
</feature>
<keyword evidence="6" id="KW-1185">Reference proteome</keyword>
<dbReference type="PANTHER" id="PTHR31882">
    <property type="entry name" value="TNFAIP3-INTERACTING PROTEIN COILED COIL FAMILY MEMBER"/>
    <property type="match status" value="1"/>
</dbReference>
<dbReference type="InterPro" id="IPR032419">
    <property type="entry name" value="CC2-LZ_dom"/>
</dbReference>
<dbReference type="EMBL" id="BEZZ01000504">
    <property type="protein sequence ID" value="GCC33301.1"/>
    <property type="molecule type" value="Genomic_DNA"/>
</dbReference>
<dbReference type="GO" id="GO:0006357">
    <property type="term" value="P:regulation of transcription by RNA polymerase II"/>
    <property type="evidence" value="ECO:0007669"/>
    <property type="project" value="TreeGrafter"/>
</dbReference>
<dbReference type="STRING" id="137246.A0A401SSE2"/>
<dbReference type="GO" id="GO:0005737">
    <property type="term" value="C:cytoplasm"/>
    <property type="evidence" value="ECO:0007669"/>
    <property type="project" value="UniProtKB-ARBA"/>
</dbReference>